<dbReference type="Gene3D" id="2.60.120.260">
    <property type="entry name" value="Galactose-binding domain-like"/>
    <property type="match status" value="1"/>
</dbReference>
<evidence type="ECO:0000313" key="2">
    <source>
        <dbReference type="EMBL" id="MCD2422608.1"/>
    </source>
</evidence>
<dbReference type="Pfam" id="PF16389">
    <property type="entry name" value="DUF4998"/>
    <property type="match status" value="1"/>
</dbReference>
<reference evidence="2 3" key="1">
    <citation type="submission" date="2021-11" db="EMBL/GenBank/DDBJ databases">
        <title>Genomic of Niabella pedocola.</title>
        <authorList>
            <person name="Wu T."/>
        </authorList>
    </citation>
    <scope>NUCLEOTIDE SEQUENCE [LARGE SCALE GENOMIC DNA]</scope>
    <source>
        <strain evidence="2 3">JCM 31011</strain>
    </source>
</reference>
<dbReference type="RefSeq" id="WP_231003752.1">
    <property type="nucleotide sequence ID" value="NZ_JAJNEC010000004.1"/>
</dbReference>
<dbReference type="InterPro" id="IPR000421">
    <property type="entry name" value="FA58C"/>
</dbReference>
<evidence type="ECO:0000259" key="1">
    <source>
        <dbReference type="PROSITE" id="PS50022"/>
    </source>
</evidence>
<dbReference type="Proteomes" id="UP001199816">
    <property type="component" value="Unassembled WGS sequence"/>
</dbReference>
<keyword evidence="3" id="KW-1185">Reference proteome</keyword>
<accession>A0ABS8PND6</accession>
<dbReference type="SUPFAM" id="SSF49785">
    <property type="entry name" value="Galactose-binding domain-like"/>
    <property type="match status" value="1"/>
</dbReference>
<gene>
    <name evidence="2" type="ORF">LQ567_07525</name>
</gene>
<sequence length="365" mass="40250">MKQLFLCILFMAWGCSKIDDSYKNLIEPGGRVYVEKAKAVVRPGYKKVAIVWPRASDPNVHSAKVYWNNYSDSVLVNIAANQDTISVPIMGLQEQYYTFIVKTFDNKGNSSVPVEVNGRAYGDSYLAALANRFVSSAAVWAGILTINWGAAAVYNGEVGLQLMYKDTAGAQKKIFVSNTQSASVISDFAADTKFEYRSMFLADSNAVDTIYKEYGRVRDIKLDKTKWSVVSFSDQHPEPGGGAAAVIDGTFTTRWHTQAIPSAAPYPHWVIVDMKSEQTFTQFGVERTNKDVPAGDARGPNTFQVLISKDNITWMDLGTFNFNRLANGEQLFPITSAASGRYFKFVALTGEGPLMVLGEISAYGF</sequence>
<dbReference type="InterPro" id="IPR008979">
    <property type="entry name" value="Galactose-bd-like_sf"/>
</dbReference>
<evidence type="ECO:0000313" key="3">
    <source>
        <dbReference type="Proteomes" id="UP001199816"/>
    </source>
</evidence>
<organism evidence="2 3">
    <name type="scientific">Niabella pedocola</name>
    <dbReference type="NCBI Taxonomy" id="1752077"/>
    <lineage>
        <taxon>Bacteria</taxon>
        <taxon>Pseudomonadati</taxon>
        <taxon>Bacteroidota</taxon>
        <taxon>Chitinophagia</taxon>
        <taxon>Chitinophagales</taxon>
        <taxon>Chitinophagaceae</taxon>
        <taxon>Niabella</taxon>
    </lineage>
</organism>
<dbReference type="PROSITE" id="PS50022">
    <property type="entry name" value="FA58C_3"/>
    <property type="match status" value="1"/>
</dbReference>
<name>A0ABS8PND6_9BACT</name>
<dbReference type="Pfam" id="PF00754">
    <property type="entry name" value="F5_F8_type_C"/>
    <property type="match status" value="1"/>
</dbReference>
<dbReference type="EMBL" id="JAJNEC010000004">
    <property type="protein sequence ID" value="MCD2422608.1"/>
    <property type="molecule type" value="Genomic_DNA"/>
</dbReference>
<protein>
    <submittedName>
        <fullName evidence="2">Discoidin domain-containing protein</fullName>
    </submittedName>
</protein>
<comment type="caution">
    <text evidence="2">The sequence shown here is derived from an EMBL/GenBank/DDBJ whole genome shotgun (WGS) entry which is preliminary data.</text>
</comment>
<feature type="domain" description="F5/8 type C" evidence="1">
    <location>
        <begin position="209"/>
        <end position="365"/>
    </location>
</feature>
<proteinExistence type="predicted"/>